<dbReference type="EMBL" id="GG739154">
    <property type="protein sequence ID" value="EFC35559.1"/>
    <property type="molecule type" value="Genomic_DNA"/>
</dbReference>
<dbReference type="RefSeq" id="XP_002669066.1">
    <property type="nucleotide sequence ID" value="XM_002669020.1"/>
</dbReference>
<sequence length="100" mass="10860">MRKLILLLIALFLIASYQTVTAQWYGAYNAAFNAATTPWMATTGAYNPALYSNAYMGANSFTPYLATSAATSTIPILANMQASSAAFNTWSTMPYGGMYW</sequence>
<accession>D2W3J8</accession>
<evidence type="ECO:0000313" key="4">
    <source>
        <dbReference type="Proteomes" id="UP000006671"/>
    </source>
</evidence>
<gene>
    <name evidence="3" type="ORF">NAEGRDRAFT_75966</name>
    <name evidence="2" type="ORF">NAEGRDRAFT_76784</name>
</gene>
<dbReference type="AlphaFoldDB" id="D2W3J8"/>
<feature type="signal peptide" evidence="1">
    <location>
        <begin position="1"/>
        <end position="22"/>
    </location>
</feature>
<dbReference type="KEGG" id="ngr:NAEGRDRAFT_75966"/>
<organism evidence="4">
    <name type="scientific">Naegleria gruberi</name>
    <name type="common">Amoeba</name>
    <dbReference type="NCBI Taxonomy" id="5762"/>
    <lineage>
        <taxon>Eukaryota</taxon>
        <taxon>Discoba</taxon>
        <taxon>Heterolobosea</taxon>
        <taxon>Tetramitia</taxon>
        <taxon>Eutetramitia</taxon>
        <taxon>Vahlkampfiidae</taxon>
        <taxon>Naegleria</taxon>
    </lineage>
</organism>
<proteinExistence type="predicted"/>
<keyword evidence="1" id="KW-0732">Signal</keyword>
<dbReference type="GeneID" id="8847606"/>
<evidence type="ECO:0000313" key="3">
    <source>
        <dbReference type="EMBL" id="EFC36322.1"/>
    </source>
</evidence>
<protein>
    <submittedName>
        <fullName evidence="3">Predicted protein</fullName>
    </submittedName>
</protein>
<dbReference type="VEuPathDB" id="AmoebaDB:NAEGRDRAFT_75966"/>
<evidence type="ECO:0000313" key="2">
    <source>
        <dbReference type="EMBL" id="EFC35559.1"/>
    </source>
</evidence>
<keyword evidence="4" id="KW-1185">Reference proteome</keyword>
<name>D2W3J8_NAEGR</name>
<dbReference type="EMBL" id="GG738932">
    <property type="protein sequence ID" value="EFC36322.1"/>
    <property type="molecule type" value="Genomic_DNA"/>
</dbReference>
<dbReference type="Proteomes" id="UP000006671">
    <property type="component" value="Unassembled WGS sequence"/>
</dbReference>
<feature type="chain" id="PRO_5007650817" evidence="1">
    <location>
        <begin position="23"/>
        <end position="100"/>
    </location>
</feature>
<evidence type="ECO:0000256" key="1">
    <source>
        <dbReference type="SAM" id="SignalP"/>
    </source>
</evidence>
<reference evidence="3 4" key="1">
    <citation type="journal article" date="2010" name="Cell">
        <title>The genome of Naegleria gruberi illuminates early eukaryotic versatility.</title>
        <authorList>
            <person name="Fritz-Laylin L.K."/>
            <person name="Prochnik S.E."/>
            <person name="Ginger M.L."/>
            <person name="Dacks J.B."/>
            <person name="Carpenter M.L."/>
            <person name="Field M.C."/>
            <person name="Kuo A."/>
            <person name="Paredez A."/>
            <person name="Chapman J."/>
            <person name="Pham J."/>
            <person name="Shu S."/>
            <person name="Neupane R."/>
            <person name="Cipriano M."/>
            <person name="Mancuso J."/>
            <person name="Tu H."/>
            <person name="Salamov A."/>
            <person name="Lindquist E."/>
            <person name="Shapiro H."/>
            <person name="Lucas S."/>
            <person name="Grigoriev I.V."/>
            <person name="Cande W.Z."/>
            <person name="Fulton C."/>
            <person name="Rokhsar D.S."/>
            <person name="Dawson S.C."/>
        </authorList>
    </citation>
    <scope>NUCLEOTIDE SEQUENCE [LARGE SCALE GENOMIC DNA]</scope>
    <source>
        <strain evidence="3 4">NEG-M</strain>
    </source>
</reference>